<sequence>MKKILNYSVVLFVLTIILLLIIPLPAGMVDVAIILNMALSMMILVSTMTIREPLELSIFPSLLLVTTLFRLGINVSTTRNILSNGGSSGQIIKAFGDFILRGNVVVGFIIFLIIVLMQFIVITKGAERVAEVAARFNLDAMPGKQMAIDADLSSGLINEQQAKDRRQKVQREADFYGAMDGATKIVKGDAVMSLITTAINLIGGSVIGILQSGSSIGTVLNTYSIATVGDGLVSQIPALLISVSTGMIVTRAVSDGSLNEDISRQFMSQPYAIMMSGVVMAVLTFIPGMPVLQLLIISAALISGGYYLSRKVAEASYAPGAVLYQDSEAVQGSQAEAAASNAVAEDEYFKDVNNVYTLLTVEPIEMEFGYSLIPLADESVGGRLISRIVIFRRQYAQDMGFVIPSIRLRDSSGLSTNQYCIKIKGEEVARGELLVDYYLALEPEHPEKEVDGIEAIEPAYGIPSRWIRPEDRERAELYGYTVIDPLSVMVTHLSEIIRQHAFELVTRQEVIRLIENVKKTSPELVEEAFPGLISYNLFQRVLTALLKEGVPVKDLETIIETMIETISEAGLPGRDFDGIIEQIRIALKRTITRLYCEDGSMKVITLDTELERTMAGSVQKGESGMYLALQPDILQSLISQLAEQMKKFNGLTQNPVILTSQVMRIHFYHLIEQFYPKVRVLSFNEIANNVQIQSIGSLRLEETRNHM</sequence>
<evidence type="ECO:0000256" key="5">
    <source>
        <dbReference type="ARBA" id="ARBA00022989"/>
    </source>
</evidence>
<keyword evidence="7" id="KW-1005">Bacterial flagellum biogenesis</keyword>
<evidence type="ECO:0000256" key="1">
    <source>
        <dbReference type="ARBA" id="ARBA00004651"/>
    </source>
</evidence>
<dbReference type="Pfam" id="PF00771">
    <property type="entry name" value="FHIPEP"/>
    <property type="match status" value="1"/>
</dbReference>
<dbReference type="InterPro" id="IPR001712">
    <property type="entry name" value="T3SS_FHIPEP"/>
</dbReference>
<keyword evidence="7" id="KW-0813">Transport</keyword>
<dbReference type="InterPro" id="IPR042193">
    <property type="entry name" value="FHIPEP_3"/>
</dbReference>
<reference evidence="9 10" key="1">
    <citation type="journal article" date="2020" name="Cell Host Microbe">
        <title>Functional and Genomic Variation between Human-Derived Isolates of Lachnospiraceae Reveals Inter- and Intra-Species Diversity.</title>
        <authorList>
            <person name="Sorbara M.T."/>
            <person name="Littmann E.R."/>
            <person name="Fontana E."/>
            <person name="Moody T.U."/>
            <person name="Kohout C.E."/>
            <person name="Gjonbalaj M."/>
            <person name="Eaton V."/>
            <person name="Seok R."/>
            <person name="Leiner I.M."/>
            <person name="Pamer E.G."/>
        </authorList>
    </citation>
    <scope>NUCLEOTIDE SEQUENCE [LARGE SCALE GENOMIC DNA]</scope>
    <source>
        <strain evidence="9 10">MSK.1.17</strain>
    </source>
</reference>
<feature type="transmembrane region" description="Helical" evidence="7">
    <location>
        <begin position="266"/>
        <end position="286"/>
    </location>
</feature>
<dbReference type="Gene3D" id="1.10.8.540">
    <property type="entry name" value="FHIPEP family, domain 3"/>
    <property type="match status" value="1"/>
</dbReference>
<name>A0AAW5C6Z1_9FIRM</name>
<dbReference type="PANTHER" id="PTHR30161">
    <property type="entry name" value="FLAGELLAR EXPORT PROTEIN, MEMBRANE FLHA SUBUNIT-RELATED"/>
    <property type="match status" value="1"/>
</dbReference>
<accession>A0AAW5C6Z1</accession>
<keyword evidence="7" id="KW-1006">Bacterial flagellum protein export</keyword>
<dbReference type="Gene3D" id="3.40.50.12790">
    <property type="entry name" value="FHIPEP family, domain 4"/>
    <property type="match status" value="1"/>
</dbReference>
<comment type="function">
    <text evidence="7">Required for formation of the rod structure of the flagellar apparatus. Together with FliI and FliH, may constitute the export apparatus of flagellin.</text>
</comment>
<keyword evidence="10" id="KW-1185">Reference proteome</keyword>
<dbReference type="GO" id="GO:0009306">
    <property type="term" value="P:protein secretion"/>
    <property type="evidence" value="ECO:0007669"/>
    <property type="project" value="InterPro"/>
</dbReference>
<keyword evidence="5 7" id="KW-1133">Transmembrane helix</keyword>
<dbReference type="InterPro" id="IPR042196">
    <property type="entry name" value="FHIPEP_4"/>
</dbReference>
<proteinExistence type="inferred from homology"/>
<dbReference type="NCBIfam" id="TIGR01398">
    <property type="entry name" value="FlhA"/>
    <property type="match status" value="1"/>
</dbReference>
<reference evidence="8" key="3">
    <citation type="submission" date="2022-01" db="EMBL/GenBank/DDBJ databases">
        <title>Collection of gut derived symbiotic bacterial strains cultured from healthy donors.</title>
        <authorList>
            <person name="Lin H."/>
            <person name="Kohout C."/>
            <person name="Waligurski E."/>
            <person name="Pamer E.G."/>
        </authorList>
    </citation>
    <scope>NUCLEOTIDE SEQUENCE</scope>
    <source>
        <strain evidence="8">DFI.6.55</strain>
    </source>
</reference>
<comment type="similarity">
    <text evidence="2 7">Belongs to the FHIPEP (flagella/HR/invasion proteins export pore) family.</text>
</comment>
<evidence type="ECO:0000256" key="4">
    <source>
        <dbReference type="ARBA" id="ARBA00022692"/>
    </source>
</evidence>
<evidence type="ECO:0000313" key="10">
    <source>
        <dbReference type="Proteomes" id="UP000669239"/>
    </source>
</evidence>
<dbReference type="Gene3D" id="3.40.30.60">
    <property type="entry name" value="FHIPEP family, domain 1"/>
    <property type="match status" value="1"/>
</dbReference>
<evidence type="ECO:0000313" key="8">
    <source>
        <dbReference type="EMBL" id="MCG4747848.1"/>
    </source>
</evidence>
<organism evidence="8 11">
    <name type="scientific">Enterocloster aldenensis</name>
    <dbReference type="NCBI Taxonomy" id="358742"/>
    <lineage>
        <taxon>Bacteria</taxon>
        <taxon>Bacillati</taxon>
        <taxon>Bacillota</taxon>
        <taxon>Clostridia</taxon>
        <taxon>Lachnospirales</taxon>
        <taxon>Lachnospiraceae</taxon>
        <taxon>Enterocloster</taxon>
    </lineage>
</organism>
<dbReference type="EMBL" id="JAAITT010000047">
    <property type="protein sequence ID" value="NSJ51753.1"/>
    <property type="molecule type" value="Genomic_DNA"/>
</dbReference>
<feature type="transmembrane region" description="Helical" evidence="7">
    <location>
        <begin position="191"/>
        <end position="212"/>
    </location>
</feature>
<dbReference type="GO" id="GO:0044780">
    <property type="term" value="P:bacterial-type flagellum assembly"/>
    <property type="evidence" value="ECO:0007669"/>
    <property type="project" value="InterPro"/>
</dbReference>
<dbReference type="PIRSF" id="PIRSF005419">
    <property type="entry name" value="FlhA"/>
    <property type="match status" value="1"/>
</dbReference>
<dbReference type="InterPro" id="IPR006301">
    <property type="entry name" value="FlhA"/>
</dbReference>
<feature type="transmembrane region" description="Helical" evidence="7">
    <location>
        <begin position="62"/>
        <end position="82"/>
    </location>
</feature>
<feature type="transmembrane region" description="Helical" evidence="7">
    <location>
        <begin position="32"/>
        <end position="50"/>
    </location>
</feature>
<feature type="transmembrane region" description="Helical" evidence="7">
    <location>
        <begin position="102"/>
        <end position="122"/>
    </location>
</feature>
<feature type="transmembrane region" description="Helical" evidence="7">
    <location>
        <begin position="7"/>
        <end position="26"/>
    </location>
</feature>
<keyword evidence="6 7" id="KW-0472">Membrane</keyword>
<evidence type="ECO:0000256" key="2">
    <source>
        <dbReference type="ARBA" id="ARBA00008835"/>
    </source>
</evidence>
<keyword evidence="8" id="KW-0969">Cilium</keyword>
<gene>
    <name evidence="7 8" type="primary">flhA</name>
    <name evidence="9" type="ORF">G5B36_24060</name>
    <name evidence="8" type="ORF">L0N08_20685</name>
</gene>
<dbReference type="Proteomes" id="UP001299608">
    <property type="component" value="Unassembled WGS sequence"/>
</dbReference>
<evidence type="ECO:0000256" key="7">
    <source>
        <dbReference type="RuleBase" id="RU364093"/>
    </source>
</evidence>
<keyword evidence="8" id="KW-0966">Cell projection</keyword>
<evidence type="ECO:0000313" key="11">
    <source>
        <dbReference type="Proteomes" id="UP001299608"/>
    </source>
</evidence>
<evidence type="ECO:0000256" key="3">
    <source>
        <dbReference type="ARBA" id="ARBA00022475"/>
    </source>
</evidence>
<keyword evidence="4 7" id="KW-0812">Transmembrane</keyword>
<dbReference type="Proteomes" id="UP000669239">
    <property type="component" value="Unassembled WGS sequence"/>
</dbReference>
<dbReference type="PANTHER" id="PTHR30161:SF1">
    <property type="entry name" value="FLAGELLAR BIOSYNTHESIS PROTEIN FLHA-RELATED"/>
    <property type="match status" value="1"/>
</dbReference>
<dbReference type="AlphaFoldDB" id="A0AAW5C6Z1"/>
<comment type="caution">
    <text evidence="8">The sequence shown here is derived from an EMBL/GenBank/DDBJ whole genome shotgun (WGS) entry which is preliminary data.</text>
</comment>
<keyword evidence="8" id="KW-0282">Flagellum</keyword>
<dbReference type="EMBL" id="JAKNGE010000029">
    <property type="protein sequence ID" value="MCG4747848.1"/>
    <property type="molecule type" value="Genomic_DNA"/>
</dbReference>
<keyword evidence="3 7" id="KW-1003">Cell membrane</keyword>
<protein>
    <recommendedName>
        <fullName evidence="7">Flagellar biosynthesis protein FlhA</fullName>
    </recommendedName>
</protein>
<feature type="transmembrane region" description="Helical" evidence="7">
    <location>
        <begin position="232"/>
        <end position="254"/>
    </location>
</feature>
<dbReference type="GO" id="GO:0005886">
    <property type="term" value="C:plasma membrane"/>
    <property type="evidence" value="ECO:0007669"/>
    <property type="project" value="UniProtKB-SubCell"/>
</dbReference>
<evidence type="ECO:0000313" key="9">
    <source>
        <dbReference type="EMBL" id="NSJ51753.1"/>
    </source>
</evidence>
<dbReference type="InterPro" id="IPR042194">
    <property type="entry name" value="FHIPEP_1"/>
</dbReference>
<dbReference type="PRINTS" id="PR00949">
    <property type="entry name" value="TYPE3IMAPROT"/>
</dbReference>
<reference evidence="9" key="2">
    <citation type="submission" date="2020-02" db="EMBL/GenBank/DDBJ databases">
        <authorList>
            <person name="Littmann E."/>
            <person name="Sorbara M."/>
        </authorList>
    </citation>
    <scope>NUCLEOTIDE SEQUENCE</scope>
    <source>
        <strain evidence="9">MSK.1.17</strain>
    </source>
</reference>
<dbReference type="RefSeq" id="WP_165642670.1">
    <property type="nucleotide sequence ID" value="NZ_CAXTHN010000005.1"/>
</dbReference>
<keyword evidence="7" id="KW-0653">Protein transport</keyword>
<evidence type="ECO:0000256" key="6">
    <source>
        <dbReference type="ARBA" id="ARBA00023136"/>
    </source>
</evidence>
<comment type="subcellular location">
    <subcellularLocation>
        <location evidence="1 7">Cell membrane</location>
        <topology evidence="1 7">Multi-pass membrane protein</topology>
    </subcellularLocation>
</comment>